<keyword evidence="2" id="KW-1185">Reference proteome</keyword>
<dbReference type="AlphaFoldDB" id="A0A4U5N5C8"/>
<protein>
    <submittedName>
        <fullName evidence="1">Uncharacterized protein</fullName>
    </submittedName>
</protein>
<proteinExistence type="predicted"/>
<evidence type="ECO:0000313" key="2">
    <source>
        <dbReference type="Proteomes" id="UP000298663"/>
    </source>
</evidence>
<name>A0A4U5N5C8_STECR</name>
<reference evidence="1 2" key="2">
    <citation type="journal article" date="2019" name="G3 (Bethesda)">
        <title>Hybrid Assembly of the Genome of the Entomopathogenic Nematode Steinernema carpocapsae Identifies the X-Chromosome.</title>
        <authorList>
            <person name="Serra L."/>
            <person name="Macchietto M."/>
            <person name="Macias-Munoz A."/>
            <person name="McGill C.J."/>
            <person name="Rodriguez I.M."/>
            <person name="Rodriguez B."/>
            <person name="Murad R."/>
            <person name="Mortazavi A."/>
        </authorList>
    </citation>
    <scope>NUCLEOTIDE SEQUENCE [LARGE SCALE GENOMIC DNA]</scope>
    <source>
        <strain evidence="1 2">ALL</strain>
    </source>
</reference>
<gene>
    <name evidence="1" type="ORF">L596_018336</name>
</gene>
<evidence type="ECO:0000313" key="1">
    <source>
        <dbReference type="EMBL" id="TKR77341.1"/>
    </source>
</evidence>
<comment type="caution">
    <text evidence="1">The sequence shown here is derived from an EMBL/GenBank/DDBJ whole genome shotgun (WGS) entry which is preliminary data.</text>
</comment>
<accession>A0A4U5N5C8</accession>
<dbReference type="Proteomes" id="UP000298663">
    <property type="component" value="Unassembled WGS sequence"/>
</dbReference>
<reference evidence="1 2" key="1">
    <citation type="journal article" date="2015" name="Genome Biol.">
        <title>Comparative genomics of Steinernema reveals deeply conserved gene regulatory networks.</title>
        <authorList>
            <person name="Dillman A.R."/>
            <person name="Macchietto M."/>
            <person name="Porter C.F."/>
            <person name="Rogers A."/>
            <person name="Williams B."/>
            <person name="Antoshechkin I."/>
            <person name="Lee M.M."/>
            <person name="Goodwin Z."/>
            <person name="Lu X."/>
            <person name="Lewis E.E."/>
            <person name="Goodrich-Blair H."/>
            <person name="Stock S.P."/>
            <person name="Adams B.J."/>
            <person name="Sternberg P.W."/>
            <person name="Mortazavi A."/>
        </authorList>
    </citation>
    <scope>NUCLEOTIDE SEQUENCE [LARGE SCALE GENOMIC DNA]</scope>
    <source>
        <strain evidence="1 2">ALL</strain>
    </source>
</reference>
<sequence>MIPRFKSLILSFLGGTKFSIPTRRPKLRSFAFPPIIQTIESEPNEPKTFRIFSILLAPVSRLIFVRPRVASGNQRRAEKFSF</sequence>
<dbReference type="EMBL" id="AZBU02000005">
    <property type="protein sequence ID" value="TKR77341.1"/>
    <property type="molecule type" value="Genomic_DNA"/>
</dbReference>
<organism evidence="1 2">
    <name type="scientific">Steinernema carpocapsae</name>
    <name type="common">Entomopathogenic nematode</name>
    <dbReference type="NCBI Taxonomy" id="34508"/>
    <lineage>
        <taxon>Eukaryota</taxon>
        <taxon>Metazoa</taxon>
        <taxon>Ecdysozoa</taxon>
        <taxon>Nematoda</taxon>
        <taxon>Chromadorea</taxon>
        <taxon>Rhabditida</taxon>
        <taxon>Tylenchina</taxon>
        <taxon>Panagrolaimomorpha</taxon>
        <taxon>Strongyloidoidea</taxon>
        <taxon>Steinernematidae</taxon>
        <taxon>Steinernema</taxon>
    </lineage>
</organism>